<evidence type="ECO:0000313" key="3">
    <source>
        <dbReference type="Proteomes" id="UP001140272"/>
    </source>
</evidence>
<proteinExistence type="predicted"/>
<evidence type="ECO:0000313" key="2">
    <source>
        <dbReference type="EMBL" id="MCV7074155.1"/>
    </source>
</evidence>
<comment type="caution">
    <text evidence="2">The sequence shown here is derived from an EMBL/GenBank/DDBJ whole genome shotgun (WGS) entry which is preliminary data.</text>
</comment>
<sequence>MSTSALSTAAVWSRRLAVGTVLVTGGHLIGVPALPSSVTLAIVGLGLIAGIPHGAVDHLTAPDSRVDDPSRSSPPATRRWRPWCGVLAALGPGPAALVASWCSARCTSGSANSR</sequence>
<organism evidence="2 3">
    <name type="scientific">Mycolicibacterium rufum</name>
    <dbReference type="NCBI Taxonomy" id="318424"/>
    <lineage>
        <taxon>Bacteria</taxon>
        <taxon>Bacillati</taxon>
        <taxon>Actinomycetota</taxon>
        <taxon>Actinomycetes</taxon>
        <taxon>Mycobacteriales</taxon>
        <taxon>Mycobacteriaceae</taxon>
        <taxon>Mycolicibacterium</taxon>
    </lineage>
</organism>
<reference evidence="2" key="2">
    <citation type="journal article" date="2022" name="BMC Genomics">
        <title>Comparative genome analysis of mycobacteria focusing on tRNA and non-coding RNA.</title>
        <authorList>
            <person name="Behra P.R.K."/>
            <person name="Pettersson B.M.F."/>
            <person name="Ramesh M."/>
            <person name="Das S."/>
            <person name="Dasgupta S."/>
            <person name="Kirsebom L.A."/>
        </authorList>
    </citation>
    <scope>NUCLEOTIDE SEQUENCE</scope>
    <source>
        <strain evidence="2">DSM 45406</strain>
    </source>
</reference>
<name>A0A9X3BT74_9MYCO</name>
<dbReference type="EMBL" id="JACKRN010001034">
    <property type="protein sequence ID" value="MCV7074155.1"/>
    <property type="molecule type" value="Genomic_DNA"/>
</dbReference>
<evidence type="ECO:0008006" key="4">
    <source>
        <dbReference type="Google" id="ProtNLM"/>
    </source>
</evidence>
<reference evidence="2" key="1">
    <citation type="submission" date="2020-07" db="EMBL/GenBank/DDBJ databases">
        <authorList>
            <person name="Pettersson B.M.F."/>
            <person name="Behra P.R.K."/>
            <person name="Ramesh M."/>
            <person name="Das S."/>
            <person name="Dasgupta S."/>
            <person name="Kirsebom L.A."/>
        </authorList>
    </citation>
    <scope>NUCLEOTIDE SEQUENCE</scope>
    <source>
        <strain evidence="2">DSM 45406</strain>
    </source>
</reference>
<gene>
    <name evidence="2" type="ORF">H7H73_31650</name>
</gene>
<accession>A0A9X3BT74</accession>
<evidence type="ECO:0000256" key="1">
    <source>
        <dbReference type="SAM" id="MobiDB-lite"/>
    </source>
</evidence>
<feature type="region of interest" description="Disordered" evidence="1">
    <location>
        <begin position="59"/>
        <end position="78"/>
    </location>
</feature>
<dbReference type="AlphaFoldDB" id="A0A9X3BT74"/>
<dbReference type="Proteomes" id="UP001140272">
    <property type="component" value="Unassembled WGS sequence"/>
</dbReference>
<protein>
    <recommendedName>
        <fullName evidence="4">Beta-carotene 15,15'-dioxygenase</fullName>
    </recommendedName>
</protein>